<feature type="transmembrane region" description="Helical" evidence="6">
    <location>
        <begin position="44"/>
        <end position="65"/>
    </location>
</feature>
<dbReference type="GO" id="GO:0006596">
    <property type="term" value="P:polyamine biosynthetic process"/>
    <property type="evidence" value="ECO:0007669"/>
    <property type="project" value="UniProtKB-UniRule"/>
</dbReference>
<dbReference type="Pfam" id="PF01564">
    <property type="entry name" value="Spermine_synth"/>
    <property type="match status" value="1"/>
</dbReference>
<dbReference type="RefSeq" id="WP_006108129.1">
    <property type="nucleotide sequence ID" value="NZ_AOIO01000017.1"/>
</dbReference>
<dbReference type="GO" id="GO:0010487">
    <property type="term" value="F:thermospermine synthase activity"/>
    <property type="evidence" value="ECO:0007669"/>
    <property type="project" value="TreeGrafter"/>
</dbReference>
<organism evidence="8 9">
    <name type="scientific">Natrialba asiatica (strain ATCC 700177 / DSM 12278 / JCM 9576 / FERM P-10747 / NBRC 102637 / 172P1)</name>
    <dbReference type="NCBI Taxonomy" id="29540"/>
    <lineage>
        <taxon>Archaea</taxon>
        <taxon>Methanobacteriati</taxon>
        <taxon>Methanobacteriota</taxon>
        <taxon>Stenosarchaea group</taxon>
        <taxon>Halobacteria</taxon>
        <taxon>Halobacteriales</taxon>
        <taxon>Natrialbaceae</taxon>
        <taxon>Natrialba</taxon>
    </lineage>
</organism>
<feature type="compositionally biased region" description="Low complexity" evidence="5">
    <location>
        <begin position="555"/>
        <end position="572"/>
    </location>
</feature>
<protein>
    <submittedName>
        <fullName evidence="8">Spermine synthase</fullName>
    </submittedName>
</protein>
<keyword evidence="9" id="KW-1185">Reference proteome</keyword>
<keyword evidence="6" id="KW-1133">Transmembrane helix</keyword>
<sequence length="581" mass="62170">MAVPAFSSVRPSKPDLAVFISGVTSMGLEMLAMRTLAPEFGNHIYTVGGILTVLLAALSLGYWQGGKRAAVATNRQMSWLMLATAAYVGVVVFASDILLMYTSTLALPARYASLPAVIILFGPPTYLLGFISPYAAELSKKEGTGEASGHVYALGTIGSIVGSGATTFVFIPALSIDGIGLLFGLMLVGTALVLVAPELPRRPTAASVFVALVLVVAAAGGPALFDIDHRGEVVYETQTPYQQLEVIDNGGERTMYLDGAQHSALDLDQPDRHVFTYTKYFHLPMLMSDDVEDVDRVLFIGGGGYTGPQDFADRYNATVDVVEIDPSVTDAAEEYFGLEDPEQSDDINVHATDGRQFLQRTDETYDVIVLDAYKKEQVPFHLTTVEFMELVSDRLADDGRFHANVISAPNGPAAEFYRAQYRTVQEAFPDAYSFRTSDSNAVQNIEIVATNDDTAFDESELEARNDARAETMGVDLGGAIDNRLDEPNTDDAPVLRDDRGEVDSLLDPMLGQRYVIEESADGGGGTETDTEPAEPAAAIAAGSDPGAKETLVGQDRAPIIDISPDIAPDTPAVRSAPAVAT</sequence>
<feature type="active site" description="Proton acceptor" evidence="4">
    <location>
        <position position="371"/>
    </location>
</feature>
<evidence type="ECO:0000256" key="5">
    <source>
        <dbReference type="SAM" id="MobiDB-lite"/>
    </source>
</evidence>
<dbReference type="CDD" id="cd02440">
    <property type="entry name" value="AdoMet_MTases"/>
    <property type="match status" value="1"/>
</dbReference>
<feature type="transmembrane region" description="Helical" evidence="6">
    <location>
        <begin position="151"/>
        <end position="171"/>
    </location>
</feature>
<dbReference type="SUPFAM" id="SSF53335">
    <property type="entry name" value="S-adenosyl-L-methionine-dependent methyltransferases"/>
    <property type="match status" value="1"/>
</dbReference>
<keyword evidence="3 4" id="KW-0620">Polyamine biosynthesis</keyword>
<dbReference type="PANTHER" id="PTHR43317:SF1">
    <property type="entry name" value="THERMOSPERMINE SYNTHASE ACAULIS5"/>
    <property type="match status" value="1"/>
</dbReference>
<gene>
    <name evidence="8" type="ORF">C481_05600</name>
</gene>
<dbReference type="Gene3D" id="3.40.50.150">
    <property type="entry name" value="Vaccinia Virus protein VP39"/>
    <property type="match status" value="1"/>
</dbReference>
<keyword evidence="6" id="KW-0812">Transmembrane</keyword>
<proteinExistence type="inferred from homology"/>
<accession>M0AZP8</accession>
<feature type="transmembrane region" description="Helical" evidence="6">
    <location>
        <begin position="111"/>
        <end position="131"/>
    </location>
</feature>
<dbReference type="PATRIC" id="fig|29540.5.peg.1139"/>
<dbReference type="Proteomes" id="UP000011554">
    <property type="component" value="Unassembled WGS sequence"/>
</dbReference>
<dbReference type="PANTHER" id="PTHR43317">
    <property type="entry name" value="THERMOSPERMINE SYNTHASE ACAULIS5"/>
    <property type="match status" value="1"/>
</dbReference>
<keyword evidence="6" id="KW-0472">Membrane</keyword>
<dbReference type="InterPro" id="IPR030374">
    <property type="entry name" value="PABS"/>
</dbReference>
<evidence type="ECO:0000256" key="1">
    <source>
        <dbReference type="ARBA" id="ARBA00007867"/>
    </source>
</evidence>
<dbReference type="eggNOG" id="arCOG00050">
    <property type="taxonomic scope" value="Archaea"/>
</dbReference>
<evidence type="ECO:0000256" key="6">
    <source>
        <dbReference type="SAM" id="Phobius"/>
    </source>
</evidence>
<feature type="region of interest" description="Disordered" evidence="5">
    <location>
        <begin position="519"/>
        <end position="581"/>
    </location>
</feature>
<dbReference type="EMBL" id="AOIO01000017">
    <property type="protein sequence ID" value="ELZ03443.1"/>
    <property type="molecule type" value="Genomic_DNA"/>
</dbReference>
<comment type="caution">
    <text evidence="8">The sequence shown here is derived from an EMBL/GenBank/DDBJ whole genome shotgun (WGS) entry which is preliminary data.</text>
</comment>
<feature type="transmembrane region" description="Helical" evidence="6">
    <location>
        <begin position="205"/>
        <end position="225"/>
    </location>
</feature>
<feature type="transmembrane region" description="Helical" evidence="6">
    <location>
        <begin position="178"/>
        <end position="199"/>
    </location>
</feature>
<keyword evidence="2 4" id="KW-0808">Transferase</keyword>
<feature type="compositionally biased region" description="Low complexity" evidence="5">
    <location>
        <begin position="533"/>
        <end position="545"/>
    </location>
</feature>
<evidence type="ECO:0000313" key="8">
    <source>
        <dbReference type="EMBL" id="ELZ03443.1"/>
    </source>
</evidence>
<dbReference type="STRING" id="29540.C481_05600"/>
<evidence type="ECO:0000259" key="7">
    <source>
        <dbReference type="PROSITE" id="PS51006"/>
    </source>
</evidence>
<evidence type="ECO:0000256" key="3">
    <source>
        <dbReference type="ARBA" id="ARBA00023115"/>
    </source>
</evidence>
<dbReference type="NCBIfam" id="NF037959">
    <property type="entry name" value="MFS_SpdSyn"/>
    <property type="match status" value="1"/>
</dbReference>
<dbReference type="PROSITE" id="PS51006">
    <property type="entry name" value="PABS_2"/>
    <property type="match status" value="1"/>
</dbReference>
<feature type="domain" description="PABS" evidence="7">
    <location>
        <begin position="212"/>
        <end position="453"/>
    </location>
</feature>
<comment type="similarity">
    <text evidence="1">Belongs to the spermidine/spermine synthase family.</text>
</comment>
<evidence type="ECO:0000313" key="9">
    <source>
        <dbReference type="Proteomes" id="UP000011554"/>
    </source>
</evidence>
<reference evidence="8 9" key="1">
    <citation type="journal article" date="2014" name="PLoS Genet.">
        <title>Phylogenetically driven sequencing of extremely halophilic archaea reveals strategies for static and dynamic osmo-response.</title>
        <authorList>
            <person name="Becker E.A."/>
            <person name="Seitzer P.M."/>
            <person name="Tritt A."/>
            <person name="Larsen D."/>
            <person name="Krusor M."/>
            <person name="Yao A.I."/>
            <person name="Wu D."/>
            <person name="Madern D."/>
            <person name="Eisen J.A."/>
            <person name="Darling A.E."/>
            <person name="Facciotti M.T."/>
        </authorList>
    </citation>
    <scope>NUCLEOTIDE SEQUENCE [LARGE SCALE GENOMIC DNA]</scope>
    <source>
        <strain evidence="8 9">DSM 12278</strain>
    </source>
</reference>
<dbReference type="AlphaFoldDB" id="M0AZP8"/>
<evidence type="ECO:0000256" key="4">
    <source>
        <dbReference type="PROSITE-ProRule" id="PRU00354"/>
    </source>
</evidence>
<dbReference type="InterPro" id="IPR029063">
    <property type="entry name" value="SAM-dependent_MTases_sf"/>
</dbReference>
<evidence type="ECO:0000256" key="2">
    <source>
        <dbReference type="ARBA" id="ARBA00022679"/>
    </source>
</evidence>
<feature type="transmembrane region" description="Helical" evidence="6">
    <location>
        <begin position="77"/>
        <end position="99"/>
    </location>
</feature>
<name>M0AZP8_NATA1</name>